<dbReference type="Gene3D" id="3.30.70.100">
    <property type="match status" value="1"/>
</dbReference>
<keyword evidence="6 8" id="KW-0472">Membrane</keyword>
<comment type="subcellular location">
    <subcellularLocation>
        <location evidence="1">Cell membrane</location>
        <topology evidence="1">Multi-pass membrane protein</topology>
    </subcellularLocation>
</comment>
<evidence type="ECO:0000256" key="3">
    <source>
        <dbReference type="ARBA" id="ARBA00022475"/>
    </source>
</evidence>
<keyword evidence="14" id="KW-1185">Reference proteome</keyword>
<evidence type="ECO:0000256" key="9">
    <source>
        <dbReference type="SAM" id="SignalP"/>
    </source>
</evidence>
<feature type="signal peptide" evidence="9">
    <location>
        <begin position="1"/>
        <end position="27"/>
    </location>
</feature>
<dbReference type="AlphaFoldDB" id="A0A0P6WH45"/>
<keyword evidence="9" id="KW-0732">Signal</keyword>
<comment type="similarity">
    <text evidence="2">Belongs to the MscS (TC 1.A.23) family.</text>
</comment>
<feature type="domain" description="Mechanosensitive ion channel MscS C-terminal" evidence="12">
    <location>
        <begin position="737"/>
        <end position="820"/>
    </location>
</feature>
<dbReference type="InterPro" id="IPR052702">
    <property type="entry name" value="MscS-like_channel"/>
</dbReference>
<evidence type="ECO:0000259" key="12">
    <source>
        <dbReference type="Pfam" id="PF21082"/>
    </source>
</evidence>
<name>A0A0P6WH45_9HYPH</name>
<dbReference type="InterPro" id="IPR006686">
    <property type="entry name" value="MscS_channel_CS"/>
</dbReference>
<dbReference type="SUPFAM" id="SSF50182">
    <property type="entry name" value="Sm-like ribonucleoproteins"/>
    <property type="match status" value="1"/>
</dbReference>
<feature type="transmembrane region" description="Helical" evidence="8">
    <location>
        <begin position="446"/>
        <end position="467"/>
    </location>
</feature>
<feature type="domain" description="Mechanosensitive ion channel MscS" evidence="10">
    <location>
        <begin position="664"/>
        <end position="729"/>
    </location>
</feature>
<evidence type="ECO:0000259" key="10">
    <source>
        <dbReference type="Pfam" id="PF00924"/>
    </source>
</evidence>
<dbReference type="InterPro" id="IPR049278">
    <property type="entry name" value="MS_channel_C"/>
</dbReference>
<dbReference type="SUPFAM" id="SSF82689">
    <property type="entry name" value="Mechanosensitive channel protein MscS (YggB), C-terminal domain"/>
    <property type="match status" value="1"/>
</dbReference>
<evidence type="ECO:0000256" key="7">
    <source>
        <dbReference type="SAM" id="MobiDB-lite"/>
    </source>
</evidence>
<feature type="transmembrane region" description="Helical" evidence="8">
    <location>
        <begin position="385"/>
        <end position="407"/>
    </location>
</feature>
<dbReference type="EMBL" id="LJYW01000001">
    <property type="protein sequence ID" value="KPL54004.1"/>
    <property type="molecule type" value="Genomic_DNA"/>
</dbReference>
<feature type="transmembrane region" description="Helical" evidence="8">
    <location>
        <begin position="473"/>
        <end position="494"/>
    </location>
</feature>
<dbReference type="Pfam" id="PF21082">
    <property type="entry name" value="MS_channel_3rd"/>
    <property type="match status" value="1"/>
</dbReference>
<feature type="transmembrane region" description="Helical" evidence="8">
    <location>
        <begin position="316"/>
        <end position="337"/>
    </location>
</feature>
<dbReference type="PANTHER" id="PTHR30347:SF1">
    <property type="entry name" value="MECHANOSENSITIVE CHANNEL MSCK"/>
    <property type="match status" value="1"/>
</dbReference>
<sequence>MPRHLIARLLRLALLATVLALTPLASALMPAPLVASARAQDAPAPAAPPVEEVKRPENPQALLNAWKVEIDQITAGTQRESLTDRQLTDLRGRAEQVRAKAGELIDQLTPGVQAAEARLKQLGPAPQKPKEGEAPPPAESDAVKQDRAQLDKQLAELQGFTKQASLIQLKADEVVKSIGDRRRDRFNRAVMEQSRSILDPTLWLEAAAALPGTIAAFGFLLRDWGGLFMARGSLGAIGVLGLAIAFLALLLRPIRRRLLLATDRNPDAVNPSAFAKSGAAAAIVVVNTALPLIALMTLLVALRALDLNPDRIEQTLVALMIAAAVASAAYSLGLAILAPTKPQWRLIGISDGAAQQLIRIVGLLTASFGIGIFVIRILPVLAAPLSLVIALSGLFALLDIGLTMLALRTVAASLAADDEAKRPEVPTPGPASAPPAERGHSILWRWLVPIAWIAAIAGAVAALVGFVALSRFIAYQLIWAGLNIAVLYILLVLVDEALTATFRRETRVGLSLNRSMGFGVETVEQVGVVLSGLGRLALIGFVVAMILLPLGFSSEDLIQDAKAAFFGFKVGGLTVSLSSILGAVIVFMIAVAVTGGVKGWLEARFLPRTRLDPGLKNSILTAFGYIGYIVAGALAFSSVGVSLENVAIVAGALSVGIGFGLQSIVNNFVSGLILLAERPIKTGDMIEIGAERGFVRKINVRSTEIETFDRASLIVPNSSLITGTVKNWMHRDMTGRVVVNVGVAYNAEPEQVREILLAAAKAHRLVMIFPAPSAFFTDFGESALMFRLICTVPMVTDAFTVESDLRFDIMKRLRSHGIDIPYAQRDLHVRQLDDLRDLLARHLASVAPGPAGARPAESDGEAEAGGSGHATPDGAPRPAQG</sequence>
<protein>
    <submittedName>
        <fullName evidence="13">Uncharacterized protein</fullName>
    </submittedName>
</protein>
<dbReference type="InterPro" id="IPR006685">
    <property type="entry name" value="MscS_channel_2nd"/>
</dbReference>
<feature type="transmembrane region" description="Helical" evidence="8">
    <location>
        <begin position="357"/>
        <end position="379"/>
    </location>
</feature>
<comment type="caution">
    <text evidence="13">The sequence shown here is derived from an EMBL/GenBank/DDBJ whole genome shotgun (WGS) entry which is preliminary data.</text>
</comment>
<dbReference type="InterPro" id="IPR022249">
    <property type="entry name" value="DUF3772"/>
</dbReference>
<feature type="region of interest" description="Disordered" evidence="7">
    <location>
        <begin position="122"/>
        <end position="143"/>
    </location>
</feature>
<feature type="region of interest" description="Disordered" evidence="7">
    <location>
        <begin position="846"/>
        <end position="881"/>
    </location>
</feature>
<evidence type="ECO:0000313" key="13">
    <source>
        <dbReference type="EMBL" id="KPL54004.1"/>
    </source>
</evidence>
<keyword evidence="4 8" id="KW-0812">Transmembrane</keyword>
<evidence type="ECO:0000256" key="6">
    <source>
        <dbReference type="ARBA" id="ARBA00023136"/>
    </source>
</evidence>
<evidence type="ECO:0000313" key="14">
    <source>
        <dbReference type="Proteomes" id="UP000048984"/>
    </source>
</evidence>
<dbReference type="InterPro" id="IPR011014">
    <property type="entry name" value="MscS_channel_TM-2"/>
</dbReference>
<proteinExistence type="inferred from homology"/>
<feature type="transmembrane region" description="Helical" evidence="8">
    <location>
        <begin position="647"/>
        <end position="675"/>
    </location>
</feature>
<evidence type="ECO:0000256" key="8">
    <source>
        <dbReference type="SAM" id="Phobius"/>
    </source>
</evidence>
<reference evidence="13 14" key="2">
    <citation type="submission" date="2015-10" db="EMBL/GenBank/DDBJ databases">
        <title>Draft Genome Sequence of Prosthecomicrobium hirschii ATCC 27832.</title>
        <authorList>
            <person name="Daniel J."/>
            <person name="Givan S.A."/>
            <person name="Brun Y.V."/>
            <person name="Brown P.J."/>
        </authorList>
    </citation>
    <scope>NUCLEOTIDE SEQUENCE [LARGE SCALE GENOMIC DNA]</scope>
    <source>
        <strain evidence="13 14">16</strain>
    </source>
</reference>
<feature type="transmembrane region" description="Helical" evidence="8">
    <location>
        <begin position="572"/>
        <end position="597"/>
    </location>
</feature>
<dbReference type="GO" id="GO:0005886">
    <property type="term" value="C:plasma membrane"/>
    <property type="evidence" value="ECO:0007669"/>
    <property type="project" value="UniProtKB-SubCell"/>
</dbReference>
<dbReference type="PANTHER" id="PTHR30347">
    <property type="entry name" value="POTASSIUM CHANNEL RELATED"/>
    <property type="match status" value="1"/>
</dbReference>
<evidence type="ECO:0000256" key="2">
    <source>
        <dbReference type="ARBA" id="ARBA00008017"/>
    </source>
</evidence>
<evidence type="ECO:0000256" key="5">
    <source>
        <dbReference type="ARBA" id="ARBA00022989"/>
    </source>
</evidence>
<dbReference type="Gene3D" id="2.30.30.60">
    <property type="match status" value="1"/>
</dbReference>
<organism evidence="13 14">
    <name type="scientific">Prosthecodimorpha hirschii</name>
    <dbReference type="NCBI Taxonomy" id="665126"/>
    <lineage>
        <taxon>Bacteria</taxon>
        <taxon>Pseudomonadati</taxon>
        <taxon>Pseudomonadota</taxon>
        <taxon>Alphaproteobacteria</taxon>
        <taxon>Hyphomicrobiales</taxon>
        <taxon>Ancalomicrobiaceae</taxon>
        <taxon>Prosthecodimorpha</taxon>
    </lineage>
</organism>
<keyword evidence="3" id="KW-1003">Cell membrane</keyword>
<dbReference type="GO" id="GO:0008381">
    <property type="term" value="F:mechanosensitive monoatomic ion channel activity"/>
    <property type="evidence" value="ECO:0007669"/>
    <property type="project" value="UniProtKB-ARBA"/>
</dbReference>
<reference evidence="13 14" key="1">
    <citation type="submission" date="2015-09" db="EMBL/GenBank/DDBJ databases">
        <authorList>
            <person name="Jackson K.R."/>
            <person name="Lunt B.L."/>
            <person name="Fisher J.N.B."/>
            <person name="Gardner A.V."/>
            <person name="Bailey M.E."/>
            <person name="Deus L.M."/>
            <person name="Earl A.S."/>
            <person name="Gibby P.D."/>
            <person name="Hartmann K.A."/>
            <person name="Liu J.E."/>
            <person name="Manci A.M."/>
            <person name="Nielsen D.A."/>
            <person name="Solomon M.B."/>
            <person name="Breakwell D.P."/>
            <person name="Burnett S.H."/>
            <person name="Grose J.H."/>
        </authorList>
    </citation>
    <scope>NUCLEOTIDE SEQUENCE [LARGE SCALE GENOMIC DNA]</scope>
    <source>
        <strain evidence="13 14">16</strain>
    </source>
</reference>
<keyword evidence="5 8" id="KW-1133">Transmembrane helix</keyword>
<feature type="transmembrane region" description="Helical" evidence="8">
    <location>
        <begin position="228"/>
        <end position="251"/>
    </location>
</feature>
<accession>A0A0P6WH45</accession>
<evidence type="ECO:0000256" key="1">
    <source>
        <dbReference type="ARBA" id="ARBA00004651"/>
    </source>
</evidence>
<dbReference type="STRING" id="665126.ABB55_18785"/>
<gene>
    <name evidence="13" type="ORF">ABB55_18785</name>
</gene>
<dbReference type="InterPro" id="IPR010920">
    <property type="entry name" value="LSM_dom_sf"/>
</dbReference>
<feature type="domain" description="DUF3772" evidence="11">
    <location>
        <begin position="162"/>
        <end position="220"/>
    </location>
</feature>
<dbReference type="RefSeq" id="WP_054360169.1">
    <property type="nucleotide sequence ID" value="NZ_LJYW01000001.1"/>
</dbReference>
<dbReference type="Pfam" id="PF00924">
    <property type="entry name" value="MS_channel_2nd"/>
    <property type="match status" value="1"/>
</dbReference>
<feature type="transmembrane region" description="Helical" evidence="8">
    <location>
        <begin position="279"/>
        <end position="304"/>
    </location>
</feature>
<feature type="chain" id="PRO_5006132380" evidence="9">
    <location>
        <begin position="28"/>
        <end position="881"/>
    </location>
</feature>
<feature type="transmembrane region" description="Helical" evidence="8">
    <location>
        <begin position="533"/>
        <end position="552"/>
    </location>
</feature>
<evidence type="ECO:0000259" key="11">
    <source>
        <dbReference type="Pfam" id="PF12607"/>
    </source>
</evidence>
<dbReference type="Proteomes" id="UP000048984">
    <property type="component" value="Unassembled WGS sequence"/>
</dbReference>
<feature type="transmembrane region" description="Helical" evidence="8">
    <location>
        <begin position="618"/>
        <end position="641"/>
    </location>
</feature>
<evidence type="ECO:0000256" key="4">
    <source>
        <dbReference type="ARBA" id="ARBA00022692"/>
    </source>
</evidence>
<dbReference type="SUPFAM" id="SSF82861">
    <property type="entry name" value="Mechanosensitive channel protein MscS (YggB), transmembrane region"/>
    <property type="match status" value="1"/>
</dbReference>
<dbReference type="Pfam" id="PF12607">
    <property type="entry name" value="DUF3772"/>
    <property type="match status" value="1"/>
</dbReference>
<dbReference type="Gene3D" id="1.10.287.1260">
    <property type="match status" value="1"/>
</dbReference>
<dbReference type="InterPro" id="IPR011066">
    <property type="entry name" value="MscS_channel_C_sf"/>
</dbReference>
<dbReference type="InterPro" id="IPR023408">
    <property type="entry name" value="MscS_beta-dom_sf"/>
</dbReference>
<dbReference type="PROSITE" id="PS01246">
    <property type="entry name" value="UPF0003"/>
    <property type="match status" value="1"/>
</dbReference>